<dbReference type="Pfam" id="PF03732">
    <property type="entry name" value="Retrotrans_gag"/>
    <property type="match status" value="1"/>
</dbReference>
<dbReference type="Gene3D" id="2.40.70.10">
    <property type="entry name" value="Acid Proteases"/>
    <property type="match status" value="1"/>
</dbReference>
<dbReference type="AlphaFoldDB" id="A0A6L2K6Z9"/>
<feature type="compositionally biased region" description="Basic residues" evidence="2">
    <location>
        <begin position="22"/>
        <end position="32"/>
    </location>
</feature>
<feature type="compositionally biased region" description="Polar residues" evidence="2">
    <location>
        <begin position="1"/>
        <end position="10"/>
    </location>
</feature>
<protein>
    <recommendedName>
        <fullName evidence="3">Retrotransposon gag domain-containing protein</fullName>
    </recommendedName>
</protein>
<feature type="domain" description="Retrotransposon gag" evidence="3">
    <location>
        <begin position="137"/>
        <end position="190"/>
    </location>
</feature>
<name>A0A6L2K6Z9_TANCI</name>
<dbReference type="InterPro" id="IPR005162">
    <property type="entry name" value="Retrotrans_gag_dom"/>
</dbReference>
<evidence type="ECO:0000313" key="4">
    <source>
        <dbReference type="EMBL" id="GEU44779.1"/>
    </source>
</evidence>
<feature type="region of interest" description="Disordered" evidence="2">
    <location>
        <begin position="1"/>
        <end position="41"/>
    </location>
</feature>
<feature type="coiled-coil region" evidence="1">
    <location>
        <begin position="354"/>
        <end position="392"/>
    </location>
</feature>
<dbReference type="EMBL" id="BKCJ010001893">
    <property type="protein sequence ID" value="GEU44779.1"/>
    <property type="molecule type" value="Genomic_DNA"/>
</dbReference>
<gene>
    <name evidence="4" type="ORF">Tci_016757</name>
</gene>
<sequence>MSIHSSSNLPGGSPPNPSSSNPKRRNRRRSKKPFVLEESPVDTMADQRTMAELLRAPTEGYVEAIVVPSILAEQFELKHSLINMMTSDQYFGLEKDNPHDHIRWFNKITSTIKYKDVPNSVIKLMLFPFSLAGAARRTTNLRNEILNFQQRFDESFHEAWDRYKDLLRACPHYGFTELHQLDTFYNALNPADQDSLNSAAGGNLLERRTQDVLTIIENKSKQTSFVTTAMTAILKQVQATPPPASVKAIKEICVTCGGAHPYYQCLAAGGKTFLELRDNIQGYVLAAAVNYNQGNFGYRPPGVANQIRPSGFAQPNVQNNQNRFSQPLGYKRGKNFNQDQSYQAPTKQNQVVPLSELEKIKRMNEANMKAMQTQINNMKNELRNEMKNLIQASMSNQTNELKNMMASFFQMNIASTSEETLTDQDLAEYTIKVPPPLVQKPKPHSQINFVVHQRDPLHPNIPYPLRMHKQKQQEKDEKMLGLPELISTRMTLELPNRAICALAGIARDVFVLVGKFTFLADFVIVDYESDPRVPLILGRTFLRTARDLIDVHGEEMILCDGDERLTLNMRHDTSSYSNQPQKELINMINIFNDSCEDFPENLFETNHQSGNPTFSPHLELTSPEAKDDIFDPEGGNVLIKKVINLDSTKDLLPPYNVNPLSGSTTFSSSSNHLLEEFTDELALITFPPGNDDLPFDIGSDLKEIEYLLNNDPIKEIDSILEDLVDEDTLADLNDNLADIMPEMFTDEHAFNYSFPLLYDEYDNDLFEVESNTEYVYDDPFDSKEEKIKESKLLIDELDLLRSSDFLPSPEHDSFLFEDFSKVDAFPLTDNKDKVFNPGILIQKNLSEVNTRVAPDKNVKKIAISHASLILEDFDPPLYKLPFLKEVPGSETLLSLSSENEEKVFKPRILTSKGVQFSLIPKISHRGHKVFKIIKILESLMEIFPCFCRENIHILDVHCLHFYPL</sequence>
<evidence type="ECO:0000256" key="2">
    <source>
        <dbReference type="SAM" id="MobiDB-lite"/>
    </source>
</evidence>
<keyword evidence="1" id="KW-0175">Coiled coil</keyword>
<dbReference type="PANTHER" id="PTHR33067:SF35">
    <property type="entry name" value="ASPARTIC PEPTIDASE DDI1-TYPE DOMAIN-CONTAINING PROTEIN"/>
    <property type="match status" value="1"/>
</dbReference>
<organism evidence="4">
    <name type="scientific">Tanacetum cinerariifolium</name>
    <name type="common">Dalmatian daisy</name>
    <name type="synonym">Chrysanthemum cinerariifolium</name>
    <dbReference type="NCBI Taxonomy" id="118510"/>
    <lineage>
        <taxon>Eukaryota</taxon>
        <taxon>Viridiplantae</taxon>
        <taxon>Streptophyta</taxon>
        <taxon>Embryophyta</taxon>
        <taxon>Tracheophyta</taxon>
        <taxon>Spermatophyta</taxon>
        <taxon>Magnoliopsida</taxon>
        <taxon>eudicotyledons</taxon>
        <taxon>Gunneridae</taxon>
        <taxon>Pentapetalae</taxon>
        <taxon>asterids</taxon>
        <taxon>campanulids</taxon>
        <taxon>Asterales</taxon>
        <taxon>Asteraceae</taxon>
        <taxon>Asteroideae</taxon>
        <taxon>Anthemideae</taxon>
        <taxon>Anthemidinae</taxon>
        <taxon>Tanacetum</taxon>
    </lineage>
</organism>
<dbReference type="InterPro" id="IPR021109">
    <property type="entry name" value="Peptidase_aspartic_dom_sf"/>
</dbReference>
<evidence type="ECO:0000256" key="1">
    <source>
        <dbReference type="SAM" id="Coils"/>
    </source>
</evidence>
<comment type="caution">
    <text evidence="4">The sequence shown here is derived from an EMBL/GenBank/DDBJ whole genome shotgun (WGS) entry which is preliminary data.</text>
</comment>
<evidence type="ECO:0000259" key="3">
    <source>
        <dbReference type="Pfam" id="PF03732"/>
    </source>
</evidence>
<accession>A0A6L2K6Z9</accession>
<dbReference type="PANTHER" id="PTHR33067">
    <property type="entry name" value="RNA-DIRECTED DNA POLYMERASE-RELATED"/>
    <property type="match status" value="1"/>
</dbReference>
<proteinExistence type="predicted"/>
<reference evidence="4" key="1">
    <citation type="journal article" date="2019" name="Sci. Rep.">
        <title>Draft genome of Tanacetum cinerariifolium, the natural source of mosquito coil.</title>
        <authorList>
            <person name="Yamashiro T."/>
            <person name="Shiraishi A."/>
            <person name="Satake H."/>
            <person name="Nakayama K."/>
        </authorList>
    </citation>
    <scope>NUCLEOTIDE SEQUENCE</scope>
</reference>